<sequence length="119" mass="12871">MNNFSKFASATFISALAFGGESYAASMPSVVTPSQTAQQLKTTANPRVNVIRASSLSDAEDPNNFIADISPSSPQAREVQQAVRQNASLHRQLEAEHVEIQNITYAREAADGSFMIVVR</sequence>
<gene>
    <name evidence="2" type="ORF">J2Z17_002120</name>
</gene>
<dbReference type="Proteomes" id="UP000759443">
    <property type="component" value="Unassembled WGS sequence"/>
</dbReference>
<evidence type="ECO:0000256" key="1">
    <source>
        <dbReference type="SAM" id="SignalP"/>
    </source>
</evidence>
<evidence type="ECO:0000313" key="2">
    <source>
        <dbReference type="EMBL" id="MBP1850683.1"/>
    </source>
</evidence>
<feature type="signal peptide" evidence="1">
    <location>
        <begin position="1"/>
        <end position="24"/>
    </location>
</feature>
<reference evidence="2 3" key="1">
    <citation type="submission" date="2021-03" db="EMBL/GenBank/DDBJ databases">
        <title>Genomic Encyclopedia of Type Strains, Phase IV (KMG-IV): sequencing the most valuable type-strain genomes for metagenomic binning, comparative biology and taxonomic classification.</title>
        <authorList>
            <person name="Goeker M."/>
        </authorList>
    </citation>
    <scope>NUCLEOTIDE SEQUENCE [LARGE SCALE GENOMIC DNA]</scope>
    <source>
        <strain evidence="2 3">DSM 21600</strain>
    </source>
</reference>
<name>A0ABS4DYB3_9HYPH</name>
<proteinExistence type="predicted"/>
<accession>A0ABS4DYB3</accession>
<protein>
    <submittedName>
        <fullName evidence="2">Component of type VI protein secretion system</fullName>
    </submittedName>
</protein>
<evidence type="ECO:0000313" key="3">
    <source>
        <dbReference type="Proteomes" id="UP000759443"/>
    </source>
</evidence>
<dbReference type="EMBL" id="JAGGJU010000005">
    <property type="protein sequence ID" value="MBP1850683.1"/>
    <property type="molecule type" value="Genomic_DNA"/>
</dbReference>
<organism evidence="2 3">
    <name type="scientific">Rhizobium halophytocola</name>
    <dbReference type="NCBI Taxonomy" id="735519"/>
    <lineage>
        <taxon>Bacteria</taxon>
        <taxon>Pseudomonadati</taxon>
        <taxon>Pseudomonadota</taxon>
        <taxon>Alphaproteobacteria</taxon>
        <taxon>Hyphomicrobiales</taxon>
        <taxon>Rhizobiaceae</taxon>
        <taxon>Rhizobium/Agrobacterium group</taxon>
        <taxon>Rhizobium</taxon>
    </lineage>
</organism>
<dbReference type="RefSeq" id="WP_209944666.1">
    <property type="nucleotide sequence ID" value="NZ_JAGGJU010000005.1"/>
</dbReference>
<keyword evidence="3" id="KW-1185">Reference proteome</keyword>
<keyword evidence="1" id="KW-0732">Signal</keyword>
<feature type="chain" id="PRO_5046268185" evidence="1">
    <location>
        <begin position="25"/>
        <end position="119"/>
    </location>
</feature>
<comment type="caution">
    <text evidence="2">The sequence shown here is derived from an EMBL/GenBank/DDBJ whole genome shotgun (WGS) entry which is preliminary data.</text>
</comment>